<feature type="region of interest" description="Disordered" evidence="1">
    <location>
        <begin position="224"/>
        <end position="288"/>
    </location>
</feature>
<feature type="compositionally biased region" description="Polar residues" evidence="1">
    <location>
        <begin position="224"/>
        <end position="256"/>
    </location>
</feature>
<dbReference type="GeneID" id="59323296"/>
<evidence type="ECO:0000256" key="1">
    <source>
        <dbReference type="SAM" id="MobiDB-lite"/>
    </source>
</evidence>
<feature type="compositionally biased region" description="Basic and acidic residues" evidence="1">
    <location>
        <begin position="270"/>
        <end position="283"/>
    </location>
</feature>
<feature type="region of interest" description="Disordered" evidence="1">
    <location>
        <begin position="307"/>
        <end position="338"/>
    </location>
</feature>
<dbReference type="RefSeq" id="XP_037136874.1">
    <property type="nucleotide sequence ID" value="XM_037280979.1"/>
</dbReference>
<keyword evidence="3" id="KW-1185">Reference proteome</keyword>
<proteinExistence type="predicted"/>
<evidence type="ECO:0000313" key="3">
    <source>
        <dbReference type="Proteomes" id="UP000515788"/>
    </source>
</evidence>
<dbReference type="KEGG" id="tgb:HG536_0A00160"/>
<evidence type="ECO:0000313" key="2">
    <source>
        <dbReference type="EMBL" id="QLL30199.1"/>
    </source>
</evidence>
<dbReference type="EMBL" id="CP059246">
    <property type="protein sequence ID" value="QLL30199.1"/>
    <property type="molecule type" value="Genomic_DNA"/>
</dbReference>
<dbReference type="AlphaFoldDB" id="A0A7G3Z9L3"/>
<dbReference type="Proteomes" id="UP000515788">
    <property type="component" value="Chromosome 1"/>
</dbReference>
<dbReference type="OrthoDB" id="4059737at2759"/>
<reference evidence="2 3" key="1">
    <citation type="submission" date="2020-06" db="EMBL/GenBank/DDBJ databases">
        <title>The yeast mating-type switching endonuclease HO is a domesticated member of an unorthodox homing genetic element family.</title>
        <authorList>
            <person name="Coughlan A.Y."/>
            <person name="Lombardi L."/>
            <person name="Braun-Galleani S."/>
            <person name="Martos A.R."/>
            <person name="Galeote V."/>
            <person name="Bigey F."/>
            <person name="Dequin S."/>
            <person name="Byrne K.P."/>
            <person name="Wolfe K.H."/>
        </authorList>
    </citation>
    <scope>NUCLEOTIDE SEQUENCE [LARGE SCALE GENOMIC DNA]</scope>
    <source>
        <strain evidence="2 3">CBS764</strain>
    </source>
</reference>
<name>A0A7G3Z9L3_9SACH</name>
<accession>A0A7G3Z9L3</accession>
<evidence type="ECO:0008006" key="4">
    <source>
        <dbReference type="Google" id="ProtNLM"/>
    </source>
</evidence>
<organism evidence="2 3">
    <name type="scientific">Torulaspora globosa</name>
    <dbReference type="NCBI Taxonomy" id="48254"/>
    <lineage>
        <taxon>Eukaryota</taxon>
        <taxon>Fungi</taxon>
        <taxon>Dikarya</taxon>
        <taxon>Ascomycota</taxon>
        <taxon>Saccharomycotina</taxon>
        <taxon>Saccharomycetes</taxon>
        <taxon>Saccharomycetales</taxon>
        <taxon>Saccharomycetaceae</taxon>
        <taxon>Torulaspora</taxon>
    </lineage>
</organism>
<gene>
    <name evidence="2" type="ORF">HG536_0A00160</name>
</gene>
<sequence length="437" mass="48536">MVSAVECTLPKTSDVDNGSKDFLFLRTEDKKQANSIKYKFVGQRVCETSKLAEFSLSDEASTKAGSSTHAIGRPRNCFIIMRTLVHSVVLRCLKRCDISSLTHVSAITSQLWGKNDGIFQLYFELLSQLEEHWHLNIYPEYRYHKVNKISRQLENKLVYQNMLNRMRFFTASSLSSKLEGILSSARASAADTAADAPAAPGVPLAADPVGSTYAYSSLSSYQDGVNHQLPSRQQNRPVTSSVEPATNRQLGQQQDPANVPDRNPFKTHHDRCFRPKSMKSDTKRVRKQRCTVKMQGNMCDRIKLGSEKKERRATAHPSKRLKVSGVTRTGGCRSPKRDTKSLCPITIGQKEDPCEMALDPSLSVEKYGSFISQHNQATGSPLRGDPSRCDVSSTALASVHASAKNMSSLGFDSSSLHSKLRCMVGTKQHLEVQDLYV</sequence>
<protein>
    <recommendedName>
        <fullName evidence="4">A2 transcriptional factor</fullName>
    </recommendedName>
</protein>